<evidence type="ECO:0008006" key="3">
    <source>
        <dbReference type="Google" id="ProtNLM"/>
    </source>
</evidence>
<gene>
    <name evidence="1" type="ORF">DXZ20_19110</name>
</gene>
<keyword evidence="2" id="KW-1185">Reference proteome</keyword>
<accession>A0A6M0RPB7</accession>
<proteinExistence type="predicted"/>
<comment type="caution">
    <text evidence="1">The sequence shown here is derived from an EMBL/GenBank/DDBJ whole genome shotgun (WGS) entry which is preliminary data.</text>
</comment>
<protein>
    <recommendedName>
        <fullName evidence="3">Nucleotidyltransferase domain-containing protein</fullName>
    </recommendedName>
</protein>
<dbReference type="RefSeq" id="WP_163699880.1">
    <property type="nucleotide sequence ID" value="NZ_QXHD01000004.1"/>
</dbReference>
<dbReference type="AlphaFoldDB" id="A0A6M0RPB7"/>
<evidence type="ECO:0000313" key="2">
    <source>
        <dbReference type="Proteomes" id="UP000481033"/>
    </source>
</evidence>
<sequence length="344" mass="39303">MSDELYTLAYLTQYPKINQILQGVIGVFEKVFLGRIRGYYLQGSFGNRSTVTNSDLDMYVIFKENFSSSGEAMTALSVSRSCAQISPLLLEIKPGAELDLYRVEHAGIALNFKYSTQFLYGEDIRAQIPTFTSDAWVWWAMKAPQASLRVTRSAKVLIFPLQQPDTQAEFYGYERQTIPNADGVDRQSSKWLVATVGWIATALVAHRTKQYVGSKGEAVQLYKTQINDQWTTLVEQVYEQCRNCWHYLIPEGEADRQILQSLCQDALDFSNHYLTIYRNFVLHTLSEGMSQQQLLATENLAQVIYPDDQEIVNALEKLQKSNHEKLRKAACKTEYTIKQILDVK</sequence>
<dbReference type="Proteomes" id="UP000481033">
    <property type="component" value="Unassembled WGS sequence"/>
</dbReference>
<evidence type="ECO:0000313" key="1">
    <source>
        <dbReference type="EMBL" id="NEZ57730.1"/>
    </source>
</evidence>
<name>A0A6M0RPB7_9CYAN</name>
<reference evidence="1 2" key="1">
    <citation type="journal article" date="2020" name="Microb. Ecol.">
        <title>Ecogenomics of the Marine Benthic Filamentous Cyanobacterium Adonisia.</title>
        <authorList>
            <person name="Walter J.M."/>
            <person name="Coutinho F.H."/>
            <person name="Leomil L."/>
            <person name="Hargreaves P.I."/>
            <person name="Campeao M.E."/>
            <person name="Vieira V.V."/>
            <person name="Silva B.S."/>
            <person name="Fistarol G.O."/>
            <person name="Salomon P.S."/>
            <person name="Sawabe T."/>
            <person name="Mino S."/>
            <person name="Hosokawa M."/>
            <person name="Miyashita H."/>
            <person name="Maruyama F."/>
            <person name="van Verk M.C."/>
            <person name="Dutilh B.E."/>
            <person name="Thompson C.C."/>
            <person name="Thompson F.L."/>
        </authorList>
    </citation>
    <scope>NUCLEOTIDE SEQUENCE [LARGE SCALE GENOMIC DNA]</scope>
    <source>
        <strain evidence="1 2">CCMR0081</strain>
    </source>
</reference>
<dbReference type="EMBL" id="QXHD01000004">
    <property type="protein sequence ID" value="NEZ57730.1"/>
    <property type="molecule type" value="Genomic_DNA"/>
</dbReference>
<organism evidence="1 2">
    <name type="scientific">Adonisia turfae CCMR0081</name>
    <dbReference type="NCBI Taxonomy" id="2292702"/>
    <lineage>
        <taxon>Bacteria</taxon>
        <taxon>Bacillati</taxon>
        <taxon>Cyanobacteriota</taxon>
        <taxon>Adonisia</taxon>
        <taxon>Adonisia turfae</taxon>
    </lineage>
</organism>